<reference evidence="3 4" key="1">
    <citation type="journal article" date="2016" name="Mol. Biol. Evol.">
        <title>Comparative Genomics of Early-Diverging Mushroom-Forming Fungi Provides Insights into the Origins of Lignocellulose Decay Capabilities.</title>
        <authorList>
            <person name="Nagy L.G."/>
            <person name="Riley R."/>
            <person name="Tritt A."/>
            <person name="Adam C."/>
            <person name="Daum C."/>
            <person name="Floudas D."/>
            <person name="Sun H."/>
            <person name="Yadav J.S."/>
            <person name="Pangilinan J."/>
            <person name="Larsson K.H."/>
            <person name="Matsuura K."/>
            <person name="Barry K."/>
            <person name="Labutti K."/>
            <person name="Kuo R."/>
            <person name="Ohm R.A."/>
            <person name="Bhattacharya S.S."/>
            <person name="Shirouzu T."/>
            <person name="Yoshinaga Y."/>
            <person name="Martin F.M."/>
            <person name="Grigoriev I.V."/>
            <person name="Hibbett D.S."/>
        </authorList>
    </citation>
    <scope>NUCLEOTIDE SEQUENCE [LARGE SCALE GENOMIC DNA]</scope>
    <source>
        <strain evidence="3 4">TUFC12733</strain>
    </source>
</reference>
<feature type="transmembrane region" description="Helical" evidence="2">
    <location>
        <begin position="472"/>
        <end position="495"/>
    </location>
</feature>
<dbReference type="GO" id="GO:0019187">
    <property type="term" value="F:beta-1,4-mannosyltransferase activity"/>
    <property type="evidence" value="ECO:0007669"/>
    <property type="project" value="InterPro"/>
</dbReference>
<dbReference type="Proteomes" id="UP000076738">
    <property type="component" value="Unassembled WGS sequence"/>
</dbReference>
<organism evidence="3 4">
    <name type="scientific">Calocera viscosa (strain TUFC12733)</name>
    <dbReference type="NCBI Taxonomy" id="1330018"/>
    <lineage>
        <taxon>Eukaryota</taxon>
        <taxon>Fungi</taxon>
        <taxon>Dikarya</taxon>
        <taxon>Basidiomycota</taxon>
        <taxon>Agaricomycotina</taxon>
        <taxon>Dacrymycetes</taxon>
        <taxon>Dacrymycetales</taxon>
        <taxon>Dacrymycetaceae</taxon>
        <taxon>Calocera</taxon>
    </lineage>
</organism>
<keyword evidence="2" id="KW-0812">Transmembrane</keyword>
<keyword evidence="4" id="KW-1185">Reference proteome</keyword>
<dbReference type="GO" id="GO:0005737">
    <property type="term" value="C:cytoplasm"/>
    <property type="evidence" value="ECO:0007669"/>
    <property type="project" value="TreeGrafter"/>
</dbReference>
<evidence type="ECO:0000256" key="2">
    <source>
        <dbReference type="SAM" id="Phobius"/>
    </source>
</evidence>
<dbReference type="OrthoDB" id="3354346at2759"/>
<feature type="transmembrane region" description="Helical" evidence="2">
    <location>
        <begin position="145"/>
        <end position="166"/>
    </location>
</feature>
<keyword evidence="2" id="KW-1133">Transmembrane helix</keyword>
<feature type="transmembrane region" description="Helical" evidence="2">
    <location>
        <begin position="229"/>
        <end position="246"/>
    </location>
</feature>
<evidence type="ECO:0000256" key="1">
    <source>
        <dbReference type="SAM" id="MobiDB-lite"/>
    </source>
</evidence>
<name>A0A167S9V0_CALVF</name>
<dbReference type="PANTHER" id="PTHR16779">
    <property type="entry name" value="BETA-1,4-MANNOSYLTRANSFERASE EGH"/>
    <property type="match status" value="1"/>
</dbReference>
<dbReference type="InterPro" id="IPR027389">
    <property type="entry name" value="B_mannosylTrfase_Bre-3/Egh"/>
</dbReference>
<proteinExistence type="predicted"/>
<feature type="compositionally biased region" description="Low complexity" evidence="1">
    <location>
        <begin position="93"/>
        <end position="107"/>
    </location>
</feature>
<feature type="transmembrane region" description="Helical" evidence="2">
    <location>
        <begin position="375"/>
        <end position="394"/>
    </location>
</feature>
<accession>A0A167S9V0</accession>
<feature type="region of interest" description="Disordered" evidence="1">
    <location>
        <begin position="522"/>
        <end position="551"/>
    </location>
</feature>
<feature type="transmembrane region" description="Helical" evidence="2">
    <location>
        <begin position="329"/>
        <end position="355"/>
    </location>
</feature>
<dbReference type="AlphaFoldDB" id="A0A167S9V0"/>
<feature type="transmembrane region" description="Helical" evidence="2">
    <location>
        <begin position="186"/>
        <end position="208"/>
    </location>
</feature>
<feature type="region of interest" description="Disordered" evidence="1">
    <location>
        <begin position="1"/>
        <end position="22"/>
    </location>
</feature>
<evidence type="ECO:0000313" key="3">
    <source>
        <dbReference type="EMBL" id="KZP01715.1"/>
    </source>
</evidence>
<dbReference type="PANTHER" id="PTHR16779:SF1">
    <property type="entry name" value="BETA-1,4-MANNOSYLTRANSFERASE EGH"/>
    <property type="match status" value="1"/>
</dbReference>
<evidence type="ECO:0000313" key="4">
    <source>
        <dbReference type="Proteomes" id="UP000076738"/>
    </source>
</evidence>
<feature type="transmembrane region" description="Helical" evidence="2">
    <location>
        <begin position="414"/>
        <end position="434"/>
    </location>
</feature>
<keyword evidence="2" id="KW-0472">Membrane</keyword>
<feature type="transmembrane region" description="Helical" evidence="2">
    <location>
        <begin position="446"/>
        <end position="466"/>
    </location>
</feature>
<gene>
    <name evidence="3" type="ORF">CALVIDRAFT_570620</name>
</gene>
<dbReference type="STRING" id="1330018.A0A167S9V0"/>
<sequence length="551" mass="60509">MSTTDLHHPYRMAAGEASSSTLVSPYGSYNNMRDMSNYDSDTASIAPLNKKRYSAGLSPNTPTSAHPLRKAFTPSRPSLSIRASSYERDRLPSAASANARARSRSMSQSTTNAVPTPEPYTSLAIFLPSRERKNLYAPREHHLDFLKLVASLFVITGTFFQAFLPLVPAPLAIAPGGSIEPLISQALGVTCFLMLTGRAIVAPLYTPYPNSPSYRPSFNLLPRQILLRPIRYIAPIFVVTIIQWSLGDTALTAAMTLNNADFVAPQWKDITNFGGLMNLVWGCFTWGANSLDVMQAFGSNLWMSALLFQASYFALILFIILAPLPSNKYWLLVVVAPFLWATNSYFLPTLIGVFLTDLGAHGWTPLLNLPILLRIPLQLGALVIAGVVEFIPAIRTPVNNAMASWNVRGTYGSIMFTDILFAALVIIAVDSSSLTKRILSFRPFRIISRLSSGAALMAPIVVYTILPNMNPSLFVGWIITVLLSLVFAIPFRLVLEVPAMVGAELILDKMQTWGGDGLDAKDIDAYWGRDPSSEDKGSESSEMMELKKEKR</sequence>
<feature type="compositionally biased region" description="Basic and acidic residues" evidence="1">
    <location>
        <begin position="531"/>
        <end position="551"/>
    </location>
</feature>
<dbReference type="EMBL" id="KV417266">
    <property type="protein sequence ID" value="KZP01715.1"/>
    <property type="molecule type" value="Genomic_DNA"/>
</dbReference>
<protein>
    <submittedName>
        <fullName evidence="3">Uncharacterized protein</fullName>
    </submittedName>
</protein>
<feature type="transmembrane region" description="Helical" evidence="2">
    <location>
        <begin position="301"/>
        <end position="323"/>
    </location>
</feature>
<feature type="region of interest" description="Disordered" evidence="1">
    <location>
        <begin position="53"/>
        <end position="115"/>
    </location>
</feature>